<organism evidence="2 3">
    <name type="scientific">Brassica cretica</name>
    <name type="common">Mustard</name>
    <dbReference type="NCBI Taxonomy" id="69181"/>
    <lineage>
        <taxon>Eukaryota</taxon>
        <taxon>Viridiplantae</taxon>
        <taxon>Streptophyta</taxon>
        <taxon>Embryophyta</taxon>
        <taxon>Tracheophyta</taxon>
        <taxon>Spermatophyta</taxon>
        <taxon>Magnoliopsida</taxon>
        <taxon>eudicotyledons</taxon>
        <taxon>Gunneridae</taxon>
        <taxon>Pentapetalae</taxon>
        <taxon>rosids</taxon>
        <taxon>malvids</taxon>
        <taxon>Brassicales</taxon>
        <taxon>Brassicaceae</taxon>
        <taxon>Brassiceae</taxon>
        <taxon>Brassica</taxon>
    </lineage>
</organism>
<sequence length="53" mass="5762">MKMMMMMMMMKMMGLVGVVPRTGGSSSGLAGRAELLGRLTGPILHFLGPYEWA</sequence>
<feature type="chain" id="PRO_5035768441" description="Secreted protein" evidence="1">
    <location>
        <begin position="25"/>
        <end position="53"/>
    </location>
</feature>
<accession>A0A8S9PY37</accession>
<feature type="signal peptide" evidence="1">
    <location>
        <begin position="1"/>
        <end position="24"/>
    </location>
</feature>
<evidence type="ECO:0000256" key="1">
    <source>
        <dbReference type="SAM" id="SignalP"/>
    </source>
</evidence>
<evidence type="ECO:0000313" key="2">
    <source>
        <dbReference type="EMBL" id="KAF3523466.1"/>
    </source>
</evidence>
<dbReference type="EMBL" id="QGKX02001347">
    <property type="protein sequence ID" value="KAF3523466.1"/>
    <property type="molecule type" value="Genomic_DNA"/>
</dbReference>
<protein>
    <recommendedName>
        <fullName evidence="4">Secreted protein</fullName>
    </recommendedName>
</protein>
<keyword evidence="1" id="KW-0732">Signal</keyword>
<name>A0A8S9PY37_BRACR</name>
<gene>
    <name evidence="2" type="ORF">F2Q69_00048824</name>
</gene>
<evidence type="ECO:0000313" key="3">
    <source>
        <dbReference type="Proteomes" id="UP000712600"/>
    </source>
</evidence>
<evidence type="ECO:0008006" key="4">
    <source>
        <dbReference type="Google" id="ProtNLM"/>
    </source>
</evidence>
<reference evidence="2" key="1">
    <citation type="submission" date="2019-12" db="EMBL/GenBank/DDBJ databases">
        <title>Genome sequencing and annotation of Brassica cretica.</title>
        <authorList>
            <person name="Studholme D.J."/>
            <person name="Sarris P."/>
        </authorList>
    </citation>
    <scope>NUCLEOTIDE SEQUENCE</scope>
    <source>
        <strain evidence="2">PFS-109/04</strain>
        <tissue evidence="2">Leaf</tissue>
    </source>
</reference>
<proteinExistence type="predicted"/>
<dbReference type="Proteomes" id="UP000712600">
    <property type="component" value="Unassembled WGS sequence"/>
</dbReference>
<dbReference type="AlphaFoldDB" id="A0A8S9PY37"/>
<comment type="caution">
    <text evidence="2">The sequence shown here is derived from an EMBL/GenBank/DDBJ whole genome shotgun (WGS) entry which is preliminary data.</text>
</comment>